<accession>A0A913Y5Q2</accession>
<feature type="transmembrane region" description="Helical" evidence="6">
    <location>
        <begin position="12"/>
        <end position="36"/>
    </location>
</feature>
<reference evidence="7" key="1">
    <citation type="submission" date="2022-11" db="UniProtKB">
        <authorList>
            <consortium name="EnsemblMetazoa"/>
        </authorList>
    </citation>
    <scope>IDENTIFICATION</scope>
</reference>
<feature type="transmembrane region" description="Helical" evidence="6">
    <location>
        <begin position="179"/>
        <end position="205"/>
    </location>
</feature>
<evidence type="ECO:0008006" key="9">
    <source>
        <dbReference type="Google" id="ProtNLM"/>
    </source>
</evidence>
<dbReference type="InterPro" id="IPR008952">
    <property type="entry name" value="Tetraspanin_EC2_sf"/>
</dbReference>
<dbReference type="KEGG" id="epa:110252334"/>
<feature type="transmembrane region" description="Helical" evidence="6">
    <location>
        <begin position="56"/>
        <end position="77"/>
    </location>
</feature>
<keyword evidence="4 6" id="KW-0472">Membrane</keyword>
<evidence type="ECO:0000256" key="2">
    <source>
        <dbReference type="ARBA" id="ARBA00022692"/>
    </source>
</evidence>
<dbReference type="PANTHER" id="PTHR19282:SF534">
    <property type="entry name" value="TETRASPANIN FAMILY-RELATED"/>
    <property type="match status" value="1"/>
</dbReference>
<dbReference type="SUPFAM" id="SSF48652">
    <property type="entry name" value="Tetraspanin"/>
    <property type="match status" value="1"/>
</dbReference>
<dbReference type="PRINTS" id="PR00259">
    <property type="entry name" value="TMFOUR"/>
</dbReference>
<dbReference type="InterPro" id="IPR018499">
    <property type="entry name" value="Tetraspanin/Peripherin"/>
</dbReference>
<organism evidence="7 8">
    <name type="scientific">Exaiptasia diaphana</name>
    <name type="common">Tropical sea anemone</name>
    <name type="synonym">Aiptasia pulchella</name>
    <dbReference type="NCBI Taxonomy" id="2652724"/>
    <lineage>
        <taxon>Eukaryota</taxon>
        <taxon>Metazoa</taxon>
        <taxon>Cnidaria</taxon>
        <taxon>Anthozoa</taxon>
        <taxon>Hexacorallia</taxon>
        <taxon>Actiniaria</taxon>
        <taxon>Aiptasiidae</taxon>
        <taxon>Exaiptasia</taxon>
    </lineage>
</organism>
<keyword evidence="8" id="KW-1185">Reference proteome</keyword>
<keyword evidence="3 6" id="KW-1133">Transmembrane helix</keyword>
<comment type="subcellular location">
    <subcellularLocation>
        <location evidence="1">Membrane</location>
        <topology evidence="1">Multi-pass membrane protein</topology>
    </subcellularLocation>
</comment>
<dbReference type="GeneID" id="110252334"/>
<evidence type="ECO:0000256" key="3">
    <source>
        <dbReference type="ARBA" id="ARBA00022989"/>
    </source>
</evidence>
<sequence>MVHMNKSTACIRWTAFALDVLISIGGSVMLGISIWVYTQDNEYKHISKNTTASACFIALSVLVFIIGFLGTCAILLLKSGLLKFYFTMITILLLIELAGAIYLYLQQDKIQGFIHKNWNETEDKTRILIQEKLKCCSMKPVITTHASSNDPSCFETVDGDQVRLKDCYSELIDWLKRNVVVLATCAVVLASIQMFLLASSCRLLASIESGDRMIKQVKVRPMDEQPHKPRTNKTFNRGNVDEPEAFTYEKSSLEEKLERRQWARIGDSYNKRKTLATRAAKTRR</sequence>
<dbReference type="GO" id="GO:0005886">
    <property type="term" value="C:plasma membrane"/>
    <property type="evidence" value="ECO:0007669"/>
    <property type="project" value="TreeGrafter"/>
</dbReference>
<name>A0A913Y5Q2_EXADI</name>
<proteinExistence type="predicted"/>
<feature type="transmembrane region" description="Helical" evidence="6">
    <location>
        <begin position="84"/>
        <end position="105"/>
    </location>
</feature>
<dbReference type="OMA" id="AITSECN"/>
<dbReference type="Proteomes" id="UP000887567">
    <property type="component" value="Unplaced"/>
</dbReference>
<dbReference type="Pfam" id="PF00335">
    <property type="entry name" value="Tetraspanin"/>
    <property type="match status" value="1"/>
</dbReference>
<dbReference type="EnsemblMetazoa" id="XM_021059142.2">
    <property type="protein sequence ID" value="XP_020914801.1"/>
    <property type="gene ID" value="LOC110252334"/>
</dbReference>
<evidence type="ECO:0000256" key="5">
    <source>
        <dbReference type="SAM" id="MobiDB-lite"/>
    </source>
</evidence>
<feature type="region of interest" description="Disordered" evidence="5">
    <location>
        <begin position="220"/>
        <end position="244"/>
    </location>
</feature>
<protein>
    <recommendedName>
        <fullName evidence="9">Tetraspanin</fullName>
    </recommendedName>
</protein>
<dbReference type="PANTHER" id="PTHR19282">
    <property type="entry name" value="TETRASPANIN"/>
    <property type="match status" value="1"/>
</dbReference>
<keyword evidence="2 6" id="KW-0812">Transmembrane</keyword>
<evidence type="ECO:0000256" key="6">
    <source>
        <dbReference type="SAM" id="Phobius"/>
    </source>
</evidence>
<dbReference type="AlphaFoldDB" id="A0A913Y5Q2"/>
<dbReference type="RefSeq" id="XP_020914801.1">
    <property type="nucleotide sequence ID" value="XM_021059142.2"/>
</dbReference>
<evidence type="ECO:0000313" key="8">
    <source>
        <dbReference type="Proteomes" id="UP000887567"/>
    </source>
</evidence>
<evidence type="ECO:0000313" key="7">
    <source>
        <dbReference type="EnsemblMetazoa" id="XP_020914801.1"/>
    </source>
</evidence>
<dbReference type="OrthoDB" id="10033535at2759"/>
<evidence type="ECO:0000256" key="1">
    <source>
        <dbReference type="ARBA" id="ARBA00004141"/>
    </source>
</evidence>
<evidence type="ECO:0000256" key="4">
    <source>
        <dbReference type="ARBA" id="ARBA00023136"/>
    </source>
</evidence>